<comment type="caution">
    <text evidence="7">The sequence shown here is derived from an EMBL/GenBank/DDBJ whole genome shotgun (WGS) entry which is preliminary data.</text>
</comment>
<accession>A0A833QXV6</accession>
<proteinExistence type="inferred from homology"/>
<keyword evidence="8" id="KW-1185">Reference proteome</keyword>
<dbReference type="GO" id="GO:0022857">
    <property type="term" value="F:transmembrane transporter activity"/>
    <property type="evidence" value="ECO:0007669"/>
    <property type="project" value="InterPro"/>
</dbReference>
<keyword evidence="5 6" id="KW-0472">Membrane</keyword>
<evidence type="ECO:0000313" key="8">
    <source>
        <dbReference type="Proteomes" id="UP000623129"/>
    </source>
</evidence>
<evidence type="ECO:0000256" key="2">
    <source>
        <dbReference type="ARBA" id="ARBA00005982"/>
    </source>
</evidence>
<organism evidence="7 8">
    <name type="scientific">Carex littledalei</name>
    <dbReference type="NCBI Taxonomy" id="544730"/>
    <lineage>
        <taxon>Eukaryota</taxon>
        <taxon>Viridiplantae</taxon>
        <taxon>Streptophyta</taxon>
        <taxon>Embryophyta</taxon>
        <taxon>Tracheophyta</taxon>
        <taxon>Spermatophyta</taxon>
        <taxon>Magnoliopsida</taxon>
        <taxon>Liliopsida</taxon>
        <taxon>Poales</taxon>
        <taxon>Cyperaceae</taxon>
        <taxon>Cyperoideae</taxon>
        <taxon>Cariceae</taxon>
        <taxon>Carex</taxon>
        <taxon>Carex subgen. Euthyceras</taxon>
    </lineage>
</organism>
<feature type="transmembrane region" description="Helical" evidence="6">
    <location>
        <begin position="70"/>
        <end position="89"/>
    </location>
</feature>
<evidence type="ECO:0000256" key="5">
    <source>
        <dbReference type="ARBA" id="ARBA00023136"/>
    </source>
</evidence>
<dbReference type="InterPro" id="IPR000109">
    <property type="entry name" value="POT_fam"/>
</dbReference>
<feature type="transmembrane region" description="Helical" evidence="6">
    <location>
        <begin position="21"/>
        <end position="45"/>
    </location>
</feature>
<evidence type="ECO:0000313" key="7">
    <source>
        <dbReference type="EMBL" id="KAF3337790.1"/>
    </source>
</evidence>
<evidence type="ECO:0000256" key="1">
    <source>
        <dbReference type="ARBA" id="ARBA00004141"/>
    </source>
</evidence>
<dbReference type="Gene3D" id="1.20.1250.20">
    <property type="entry name" value="MFS general substrate transporter like domains"/>
    <property type="match status" value="1"/>
</dbReference>
<dbReference type="InterPro" id="IPR036259">
    <property type="entry name" value="MFS_trans_sf"/>
</dbReference>
<name>A0A833QXV6_9POAL</name>
<evidence type="ECO:0000256" key="3">
    <source>
        <dbReference type="ARBA" id="ARBA00022692"/>
    </source>
</evidence>
<dbReference type="OrthoDB" id="8904098at2759"/>
<keyword evidence="4 6" id="KW-1133">Transmembrane helix</keyword>
<protein>
    <submittedName>
        <fullName evidence="7">Protein NRT1/ PTR FAMILY 4.4-like protein</fullName>
    </submittedName>
</protein>
<dbReference type="Pfam" id="PF00854">
    <property type="entry name" value="PTR2"/>
    <property type="match status" value="1"/>
</dbReference>
<dbReference type="Proteomes" id="UP000623129">
    <property type="component" value="Unassembled WGS sequence"/>
</dbReference>
<evidence type="ECO:0000256" key="4">
    <source>
        <dbReference type="ARBA" id="ARBA00022989"/>
    </source>
</evidence>
<dbReference type="AlphaFoldDB" id="A0A833QXV6"/>
<evidence type="ECO:0000256" key="6">
    <source>
        <dbReference type="SAM" id="Phobius"/>
    </source>
</evidence>
<dbReference type="EMBL" id="SWLB01000006">
    <property type="protein sequence ID" value="KAF3337790.1"/>
    <property type="molecule type" value="Genomic_DNA"/>
</dbReference>
<reference evidence="7" key="1">
    <citation type="submission" date="2020-01" db="EMBL/GenBank/DDBJ databases">
        <title>Genome sequence of Kobresia littledalei, the first chromosome-level genome in the family Cyperaceae.</title>
        <authorList>
            <person name="Qu G."/>
        </authorList>
    </citation>
    <scope>NUCLEOTIDE SEQUENCE</scope>
    <source>
        <strain evidence="7">C.B.Clarke</strain>
        <tissue evidence="7">Leaf</tissue>
    </source>
</reference>
<comment type="similarity">
    <text evidence="2">Belongs to the major facilitator superfamily. Proton-dependent oligopeptide transporter (POT/PTR) (TC 2.A.17) family.</text>
</comment>
<comment type="subcellular location">
    <subcellularLocation>
        <location evidence="1">Membrane</location>
        <topology evidence="1">Multi-pass membrane protein</topology>
    </subcellularLocation>
</comment>
<dbReference type="PANTHER" id="PTHR11654">
    <property type="entry name" value="OLIGOPEPTIDE TRANSPORTER-RELATED"/>
    <property type="match status" value="1"/>
</dbReference>
<sequence length="119" mass="13831">MFTAVGLIEFFYKQSLEGMQSFLTAMTYCSYSFGFFLSSVLVSLINKITSTSSKSGWLSNNSLDKDRLDLFYWLLAVLSLLNFFNYLFWSKWYSHDEAISEKEEAFFTKENVNRDGVLV</sequence>
<gene>
    <name evidence="7" type="ORF">FCM35_KLT18377</name>
</gene>
<dbReference type="GO" id="GO:0016020">
    <property type="term" value="C:membrane"/>
    <property type="evidence" value="ECO:0007669"/>
    <property type="project" value="UniProtKB-SubCell"/>
</dbReference>
<keyword evidence="3 6" id="KW-0812">Transmembrane</keyword>